<evidence type="ECO:0000256" key="2">
    <source>
        <dbReference type="ARBA" id="ARBA00022801"/>
    </source>
</evidence>
<sequence length="194" mass="22113">MGSFIGVLSVVVLKERCIKVYDSMSSSRTNRKLSFEIQKLSKILTKYLESRGFFEQNDQTNRSVLESYKGRKTSHPFKVKRVTDIAQQTSNSLYVSFFFCLTTVEARSGYVSNNEDPQRLRPEKAKKTEVTTETIDTKINKKLRTKIEELASQAVSSSQVEPGVSSFQVEPGVSQENLEILHEVDVEEEEQETK</sequence>
<gene>
    <name evidence="4" type="ORF">H5410_002411</name>
</gene>
<dbReference type="GO" id="GO:0008234">
    <property type="term" value="F:cysteine-type peptidase activity"/>
    <property type="evidence" value="ECO:0007669"/>
    <property type="project" value="InterPro"/>
</dbReference>
<evidence type="ECO:0000313" key="5">
    <source>
        <dbReference type="Proteomes" id="UP000824120"/>
    </source>
</evidence>
<dbReference type="PANTHER" id="PTHR31470">
    <property type="entry name" value="CYSTEINE PROTEINASES SUPERFAMILY PROTEIN-RELATED-RELATED"/>
    <property type="match status" value="1"/>
</dbReference>
<feature type="domain" description="Ubiquitin-like protease family profile" evidence="3">
    <location>
        <begin position="7"/>
        <end position="126"/>
    </location>
</feature>
<dbReference type="OrthoDB" id="1291327at2759"/>
<keyword evidence="5" id="KW-1185">Reference proteome</keyword>
<dbReference type="AlphaFoldDB" id="A0A9J6B1U3"/>
<keyword evidence="2" id="KW-0378">Hydrolase</keyword>
<evidence type="ECO:0000256" key="1">
    <source>
        <dbReference type="ARBA" id="ARBA00022670"/>
    </source>
</evidence>
<evidence type="ECO:0000313" key="4">
    <source>
        <dbReference type="EMBL" id="KAG5630694.1"/>
    </source>
</evidence>
<organism evidence="4 5">
    <name type="scientific">Solanum commersonii</name>
    <name type="common">Commerson's wild potato</name>
    <name type="synonym">Commerson's nightshade</name>
    <dbReference type="NCBI Taxonomy" id="4109"/>
    <lineage>
        <taxon>Eukaryota</taxon>
        <taxon>Viridiplantae</taxon>
        <taxon>Streptophyta</taxon>
        <taxon>Embryophyta</taxon>
        <taxon>Tracheophyta</taxon>
        <taxon>Spermatophyta</taxon>
        <taxon>Magnoliopsida</taxon>
        <taxon>eudicotyledons</taxon>
        <taxon>Gunneridae</taxon>
        <taxon>Pentapetalae</taxon>
        <taxon>asterids</taxon>
        <taxon>lamiids</taxon>
        <taxon>Solanales</taxon>
        <taxon>Solanaceae</taxon>
        <taxon>Solanoideae</taxon>
        <taxon>Solaneae</taxon>
        <taxon>Solanum</taxon>
    </lineage>
</organism>
<evidence type="ECO:0000259" key="3">
    <source>
        <dbReference type="Pfam" id="PF02902"/>
    </source>
</evidence>
<keyword evidence="1" id="KW-0645">Protease</keyword>
<dbReference type="EMBL" id="JACXVP010000001">
    <property type="protein sequence ID" value="KAG5630694.1"/>
    <property type="molecule type" value="Genomic_DNA"/>
</dbReference>
<dbReference type="Proteomes" id="UP000824120">
    <property type="component" value="Chromosome 1"/>
</dbReference>
<dbReference type="InterPro" id="IPR003653">
    <property type="entry name" value="Peptidase_C48_C"/>
</dbReference>
<name>A0A9J6B1U3_SOLCO</name>
<dbReference type="GO" id="GO:0006508">
    <property type="term" value="P:proteolysis"/>
    <property type="evidence" value="ECO:0007669"/>
    <property type="project" value="UniProtKB-KW"/>
</dbReference>
<protein>
    <recommendedName>
        <fullName evidence="3">Ubiquitin-like protease family profile domain-containing protein</fullName>
    </recommendedName>
</protein>
<dbReference type="PANTHER" id="PTHR31470:SF46">
    <property type="entry name" value="ULP1 PROTEASE FAMILY, C-TERMINAL CATALYTIC DOMAIN CONTAINING PROTEIN"/>
    <property type="match status" value="1"/>
</dbReference>
<accession>A0A9J6B1U3</accession>
<dbReference type="Pfam" id="PF02902">
    <property type="entry name" value="Peptidase_C48"/>
    <property type="match status" value="1"/>
</dbReference>
<comment type="caution">
    <text evidence="4">The sequence shown here is derived from an EMBL/GenBank/DDBJ whole genome shotgun (WGS) entry which is preliminary data.</text>
</comment>
<reference evidence="4 5" key="1">
    <citation type="submission" date="2020-09" db="EMBL/GenBank/DDBJ databases">
        <title>De no assembly of potato wild relative species, Solanum commersonii.</title>
        <authorList>
            <person name="Cho K."/>
        </authorList>
    </citation>
    <scope>NUCLEOTIDE SEQUENCE [LARGE SCALE GENOMIC DNA]</scope>
    <source>
        <strain evidence="4">LZ3.2</strain>
        <tissue evidence="4">Leaf</tissue>
    </source>
</reference>
<proteinExistence type="predicted"/>